<evidence type="ECO:0000313" key="1">
    <source>
        <dbReference type="EMBL" id="KAF7813494.1"/>
    </source>
</evidence>
<keyword evidence="2" id="KW-1185">Reference proteome</keyword>
<gene>
    <name evidence="1" type="ORF">G2W53_034470</name>
</gene>
<dbReference type="EMBL" id="JAAIUW010000010">
    <property type="protein sequence ID" value="KAF7813494.1"/>
    <property type="molecule type" value="Genomic_DNA"/>
</dbReference>
<protein>
    <submittedName>
        <fullName evidence="1">UV-B-induced protein</fullName>
    </submittedName>
</protein>
<proteinExistence type="predicted"/>
<organism evidence="1 2">
    <name type="scientific">Senna tora</name>
    <dbReference type="NCBI Taxonomy" id="362788"/>
    <lineage>
        <taxon>Eukaryota</taxon>
        <taxon>Viridiplantae</taxon>
        <taxon>Streptophyta</taxon>
        <taxon>Embryophyta</taxon>
        <taxon>Tracheophyta</taxon>
        <taxon>Spermatophyta</taxon>
        <taxon>Magnoliopsida</taxon>
        <taxon>eudicotyledons</taxon>
        <taxon>Gunneridae</taxon>
        <taxon>Pentapetalae</taxon>
        <taxon>rosids</taxon>
        <taxon>fabids</taxon>
        <taxon>Fabales</taxon>
        <taxon>Fabaceae</taxon>
        <taxon>Caesalpinioideae</taxon>
        <taxon>Cassia clade</taxon>
        <taxon>Senna</taxon>
    </lineage>
</organism>
<sequence>MGGDSKTQFKTRWYLHSTKLSSSHREEPKVKASKANFYVLVLRRISCPSGVISGLPNNASVRFSMMMTASLDLTITYLSRVSPSKDITYAP</sequence>
<reference evidence="1" key="1">
    <citation type="submission" date="2020-09" db="EMBL/GenBank/DDBJ databases">
        <title>Genome-Enabled Discovery of Anthraquinone Biosynthesis in Senna tora.</title>
        <authorList>
            <person name="Kang S.-H."/>
            <person name="Pandey R.P."/>
            <person name="Lee C.-M."/>
            <person name="Sim J.-S."/>
            <person name="Jeong J.-T."/>
            <person name="Choi B.-S."/>
            <person name="Jung M."/>
            <person name="Ginzburg D."/>
            <person name="Zhao K."/>
            <person name="Won S.Y."/>
            <person name="Oh T.-J."/>
            <person name="Yu Y."/>
            <person name="Kim N.-H."/>
            <person name="Lee O.R."/>
            <person name="Lee T.-H."/>
            <person name="Bashyal P."/>
            <person name="Kim T.-S."/>
            <person name="Lee W.-H."/>
            <person name="Kawkins C."/>
            <person name="Kim C.-K."/>
            <person name="Kim J.S."/>
            <person name="Ahn B.O."/>
            <person name="Rhee S.Y."/>
            <person name="Sohng J.K."/>
        </authorList>
    </citation>
    <scope>NUCLEOTIDE SEQUENCE</scope>
    <source>
        <tissue evidence="1">Leaf</tissue>
    </source>
</reference>
<comment type="caution">
    <text evidence="1">The sequence shown here is derived from an EMBL/GenBank/DDBJ whole genome shotgun (WGS) entry which is preliminary data.</text>
</comment>
<name>A0A834TB19_9FABA</name>
<accession>A0A834TB19</accession>
<dbReference type="AlphaFoldDB" id="A0A834TB19"/>
<dbReference type="Proteomes" id="UP000634136">
    <property type="component" value="Unassembled WGS sequence"/>
</dbReference>
<evidence type="ECO:0000313" key="2">
    <source>
        <dbReference type="Proteomes" id="UP000634136"/>
    </source>
</evidence>